<name>A0AAD5CXY4_AMBAR</name>
<evidence type="ECO:0000256" key="2">
    <source>
        <dbReference type="ARBA" id="ARBA00022692"/>
    </source>
</evidence>
<dbReference type="PANTHER" id="PTHR47681:SF3">
    <property type="entry name" value="PHOSPHATIDYLINOSITOL N-ACETYLGLUCOSAMINYLTRANSFERASE SUBUNIT P-RELATED"/>
    <property type="match status" value="1"/>
</dbReference>
<accession>A0AAD5CXY4</accession>
<keyword evidence="8" id="KW-1185">Reference proteome</keyword>
<dbReference type="EMBL" id="JAMZMK010006158">
    <property type="protein sequence ID" value="KAI7750398.1"/>
    <property type="molecule type" value="Genomic_DNA"/>
</dbReference>
<evidence type="ECO:0000256" key="4">
    <source>
        <dbReference type="ARBA" id="ARBA00023136"/>
    </source>
</evidence>
<sequence length="168" mass="18941">MEHQLSFNSPRMTLSYSGTRGATFSVLEADNKASRVDVSGKHGPNPSEVYGFVGAISTVVATVIFMGWAYIPDPCLHSIEIFYYPSKYWALALPTYAMVTIVTMFIFYIGLNFMATPPPTSLNSIYDENSKDPVCFDPVLEKDDRPIDPYSDIGIDQINKLMFKEWRQ</sequence>
<evidence type="ECO:0000256" key="5">
    <source>
        <dbReference type="SAM" id="Phobius"/>
    </source>
</evidence>
<evidence type="ECO:0000313" key="7">
    <source>
        <dbReference type="EMBL" id="KAI7750398.1"/>
    </source>
</evidence>
<dbReference type="PANTHER" id="PTHR47681">
    <property type="entry name" value="PHOSPHATIDYLINOSITOL N-ACETYLGLUCOSAMINYLTRANSFERASE SUBUNIT P-RELATED"/>
    <property type="match status" value="1"/>
</dbReference>
<evidence type="ECO:0000256" key="1">
    <source>
        <dbReference type="ARBA" id="ARBA00004141"/>
    </source>
</evidence>
<protein>
    <recommendedName>
        <fullName evidence="6">PIG-P domain-containing protein</fullName>
    </recommendedName>
</protein>
<evidence type="ECO:0000313" key="8">
    <source>
        <dbReference type="Proteomes" id="UP001206925"/>
    </source>
</evidence>
<comment type="caution">
    <text evidence="7">The sequence shown here is derived from an EMBL/GenBank/DDBJ whole genome shotgun (WGS) entry which is preliminary data.</text>
</comment>
<evidence type="ECO:0000256" key="3">
    <source>
        <dbReference type="ARBA" id="ARBA00022989"/>
    </source>
</evidence>
<dbReference type="Pfam" id="PF08510">
    <property type="entry name" value="PIG-P"/>
    <property type="match status" value="1"/>
</dbReference>
<dbReference type="AlphaFoldDB" id="A0AAD5CXY4"/>
<feature type="transmembrane region" description="Helical" evidence="5">
    <location>
        <begin position="91"/>
        <end position="111"/>
    </location>
</feature>
<keyword evidence="3 5" id="KW-1133">Transmembrane helix</keyword>
<gene>
    <name evidence="7" type="ORF">M8C21_013415</name>
</gene>
<dbReference type="GO" id="GO:0016020">
    <property type="term" value="C:membrane"/>
    <property type="evidence" value="ECO:0007669"/>
    <property type="project" value="UniProtKB-SubCell"/>
</dbReference>
<proteinExistence type="predicted"/>
<evidence type="ECO:0000259" key="6">
    <source>
        <dbReference type="Pfam" id="PF08510"/>
    </source>
</evidence>
<organism evidence="7 8">
    <name type="scientific">Ambrosia artemisiifolia</name>
    <name type="common">Common ragweed</name>
    <dbReference type="NCBI Taxonomy" id="4212"/>
    <lineage>
        <taxon>Eukaryota</taxon>
        <taxon>Viridiplantae</taxon>
        <taxon>Streptophyta</taxon>
        <taxon>Embryophyta</taxon>
        <taxon>Tracheophyta</taxon>
        <taxon>Spermatophyta</taxon>
        <taxon>Magnoliopsida</taxon>
        <taxon>eudicotyledons</taxon>
        <taxon>Gunneridae</taxon>
        <taxon>Pentapetalae</taxon>
        <taxon>asterids</taxon>
        <taxon>campanulids</taxon>
        <taxon>Asterales</taxon>
        <taxon>Asteraceae</taxon>
        <taxon>Asteroideae</taxon>
        <taxon>Heliantheae alliance</taxon>
        <taxon>Heliantheae</taxon>
        <taxon>Ambrosia</taxon>
    </lineage>
</organism>
<comment type="subcellular location">
    <subcellularLocation>
        <location evidence="1">Membrane</location>
        <topology evidence="1">Multi-pass membrane protein</topology>
    </subcellularLocation>
</comment>
<feature type="domain" description="PIG-P" evidence="6">
    <location>
        <begin position="47"/>
        <end position="163"/>
    </location>
</feature>
<reference evidence="7" key="1">
    <citation type="submission" date="2022-06" db="EMBL/GenBank/DDBJ databases">
        <title>Uncovering the hologenomic basis of an extraordinary plant invasion.</title>
        <authorList>
            <person name="Bieker V.C."/>
            <person name="Martin M.D."/>
            <person name="Gilbert T."/>
            <person name="Hodgins K."/>
            <person name="Battlay P."/>
            <person name="Petersen B."/>
            <person name="Wilson J."/>
        </authorList>
    </citation>
    <scope>NUCLEOTIDE SEQUENCE</scope>
    <source>
        <strain evidence="7">AA19_3_7</strain>
        <tissue evidence="7">Leaf</tissue>
    </source>
</reference>
<dbReference type="InterPro" id="IPR013717">
    <property type="entry name" value="PIG-P"/>
</dbReference>
<dbReference type="Proteomes" id="UP001206925">
    <property type="component" value="Unassembled WGS sequence"/>
</dbReference>
<keyword evidence="2 5" id="KW-0812">Transmembrane</keyword>
<feature type="transmembrane region" description="Helical" evidence="5">
    <location>
        <begin position="49"/>
        <end position="71"/>
    </location>
</feature>
<keyword evidence="4 5" id="KW-0472">Membrane</keyword>